<name>A0A6A9KA27_PSEAI</name>
<reference evidence="5" key="1">
    <citation type="submission" date="2019-11" db="EMBL/GenBank/DDBJ databases">
        <title>Genomes of ocular Pseudomonas aeruginosa isolates.</title>
        <authorList>
            <person name="Khan M."/>
            <person name="Rice S.A."/>
            <person name="Willcox M.D.P."/>
            <person name="Stapleton F."/>
        </authorList>
    </citation>
    <scope>NUCLEOTIDE SEQUENCE</scope>
    <source>
        <strain evidence="5">PA206</strain>
    </source>
</reference>
<comment type="subcellular location">
    <subcellularLocation>
        <location evidence="1">Fimbrium</location>
    </subcellularLocation>
</comment>
<dbReference type="InterPro" id="IPR008966">
    <property type="entry name" value="Adhesion_dom_sf"/>
</dbReference>
<evidence type="ECO:0000259" key="4">
    <source>
        <dbReference type="Pfam" id="PF00419"/>
    </source>
</evidence>
<proteinExistence type="inferred from homology"/>
<comment type="similarity">
    <text evidence="2">Belongs to the fimbrial protein family.</text>
</comment>
<dbReference type="InterPro" id="IPR000259">
    <property type="entry name" value="Adhesion_dom_fimbrial"/>
</dbReference>
<dbReference type="PANTHER" id="PTHR33420:SF14">
    <property type="entry name" value="TYPE 1 FIMBRIN D-MANNOSE SPECIFIC ADHESIN"/>
    <property type="match status" value="1"/>
</dbReference>
<accession>A0A6A9KA27</accession>
<sequence length="378" mass="39762">MRARLFAADVPIRAPLVRPVLLCCLIGGLSLPQAWAQDEIARNCTFSNGQGGSWRTVNDLTSSTPRGTVLAVRPVNLFLNYQSSSAAEPHELILGGNWSGVGYPGLYGTVQTNVPGIGYRVSMDAQDGAMRPVPVDSVPHALDRRVTSKAGNTINDYLQELVLTVDPKDLPSGELQVTSVSGSATLNLWAVDMLKGETALGGRFDVPTGNTPAGICRTPHRLVGPAAINIGGGPPPVIPNKCRVDVGQTIQVRLGNVALKDFPRLNDTSTPRAFSITLSDCAAAAKPLVAFKDKYASAIQPDPTILSLKSGGAAGFGIVVDNGLTGQRVRFDGTPYPMRRIGDSADIPLSAAYIRTGAQAELWAGAADGAAEFSFTFP</sequence>
<dbReference type="Gene3D" id="2.60.40.3310">
    <property type="match status" value="1"/>
</dbReference>
<feature type="domain" description="Fimbrial-type adhesion" evidence="4">
    <location>
        <begin position="238"/>
        <end position="377"/>
    </location>
</feature>
<dbReference type="SUPFAM" id="SSF49401">
    <property type="entry name" value="Bacterial adhesins"/>
    <property type="match status" value="1"/>
</dbReference>
<comment type="caution">
    <text evidence="5">The sequence shown here is derived from an EMBL/GenBank/DDBJ whole genome shotgun (WGS) entry which is preliminary data.</text>
</comment>
<evidence type="ECO:0000256" key="3">
    <source>
        <dbReference type="ARBA" id="ARBA00023263"/>
    </source>
</evidence>
<dbReference type="InterPro" id="IPR050263">
    <property type="entry name" value="Bact_Fimbrial_Adh_Pro"/>
</dbReference>
<evidence type="ECO:0000313" key="5">
    <source>
        <dbReference type="EMBL" id="MUI60818.1"/>
    </source>
</evidence>
<dbReference type="EMBL" id="WOAJ01000011">
    <property type="protein sequence ID" value="MUI60818.1"/>
    <property type="molecule type" value="Genomic_DNA"/>
</dbReference>
<organism evidence="5">
    <name type="scientific">Pseudomonas aeruginosa</name>
    <dbReference type="NCBI Taxonomy" id="287"/>
    <lineage>
        <taxon>Bacteria</taxon>
        <taxon>Pseudomonadati</taxon>
        <taxon>Pseudomonadota</taxon>
        <taxon>Gammaproteobacteria</taxon>
        <taxon>Pseudomonadales</taxon>
        <taxon>Pseudomonadaceae</taxon>
        <taxon>Pseudomonas</taxon>
    </lineage>
</organism>
<dbReference type="Gene3D" id="2.60.40.1090">
    <property type="entry name" value="Fimbrial-type adhesion domain"/>
    <property type="match status" value="1"/>
</dbReference>
<keyword evidence="3" id="KW-0281">Fimbrium</keyword>
<dbReference type="GO" id="GO:0043709">
    <property type="term" value="P:cell adhesion involved in single-species biofilm formation"/>
    <property type="evidence" value="ECO:0007669"/>
    <property type="project" value="TreeGrafter"/>
</dbReference>
<dbReference type="PANTHER" id="PTHR33420">
    <property type="entry name" value="FIMBRIAL SUBUNIT ELFA-RELATED"/>
    <property type="match status" value="1"/>
</dbReference>
<gene>
    <name evidence="5" type="ORF">GNQ20_23730</name>
</gene>
<evidence type="ECO:0000256" key="2">
    <source>
        <dbReference type="ARBA" id="ARBA00006671"/>
    </source>
</evidence>
<dbReference type="Pfam" id="PF00419">
    <property type="entry name" value="Fimbrial"/>
    <property type="match status" value="1"/>
</dbReference>
<evidence type="ECO:0000256" key="1">
    <source>
        <dbReference type="ARBA" id="ARBA00004561"/>
    </source>
</evidence>
<dbReference type="RefSeq" id="WP_155681882.1">
    <property type="nucleotide sequence ID" value="NZ_WOAJ01000011.1"/>
</dbReference>
<dbReference type="AlphaFoldDB" id="A0A6A9KA27"/>
<dbReference type="GO" id="GO:0009289">
    <property type="term" value="C:pilus"/>
    <property type="evidence" value="ECO:0007669"/>
    <property type="project" value="UniProtKB-SubCell"/>
</dbReference>
<protein>
    <submittedName>
        <fullName evidence="5">Fimbrial protein</fullName>
    </submittedName>
</protein>
<dbReference type="InterPro" id="IPR036937">
    <property type="entry name" value="Adhesion_dom_fimbrial_sf"/>
</dbReference>